<comment type="caution">
    <text evidence="8">The sequence shown here is derived from an EMBL/GenBank/DDBJ whole genome shotgun (WGS) entry which is preliminary data.</text>
</comment>
<dbReference type="EMBL" id="JATAAI010000010">
    <property type="protein sequence ID" value="KAK1742622.1"/>
    <property type="molecule type" value="Genomic_DNA"/>
</dbReference>
<name>A0AAD8YAN3_9STRA</name>
<dbReference type="InterPro" id="IPR016177">
    <property type="entry name" value="DNA-bd_dom_sf"/>
</dbReference>
<evidence type="ECO:0000313" key="9">
    <source>
        <dbReference type="Proteomes" id="UP001224775"/>
    </source>
</evidence>
<feature type="domain" description="AP2/ERF" evidence="7">
    <location>
        <begin position="214"/>
        <end position="270"/>
    </location>
</feature>
<dbReference type="Proteomes" id="UP001224775">
    <property type="component" value="Unassembled WGS sequence"/>
</dbReference>
<keyword evidence="2" id="KW-0805">Transcription regulation</keyword>
<dbReference type="SUPFAM" id="SSF54171">
    <property type="entry name" value="DNA-binding domain"/>
    <property type="match status" value="3"/>
</dbReference>
<dbReference type="InterPro" id="IPR036955">
    <property type="entry name" value="AP2/ERF_dom_sf"/>
</dbReference>
<organism evidence="8 9">
    <name type="scientific">Skeletonema marinoi</name>
    <dbReference type="NCBI Taxonomy" id="267567"/>
    <lineage>
        <taxon>Eukaryota</taxon>
        <taxon>Sar</taxon>
        <taxon>Stramenopiles</taxon>
        <taxon>Ochrophyta</taxon>
        <taxon>Bacillariophyta</taxon>
        <taxon>Coscinodiscophyceae</taxon>
        <taxon>Thalassiosirophycidae</taxon>
        <taxon>Thalassiosirales</taxon>
        <taxon>Skeletonemataceae</taxon>
        <taxon>Skeletonema</taxon>
        <taxon>Skeletonema marinoi-dohrnii complex</taxon>
    </lineage>
</organism>
<keyword evidence="3" id="KW-0238">DNA-binding</keyword>
<accession>A0AAD8YAN3</accession>
<protein>
    <submittedName>
        <fullName evidence="8">AP2/ERF family transcription factor</fullName>
    </submittedName>
</protein>
<evidence type="ECO:0000256" key="6">
    <source>
        <dbReference type="SAM" id="MobiDB-lite"/>
    </source>
</evidence>
<evidence type="ECO:0000256" key="3">
    <source>
        <dbReference type="ARBA" id="ARBA00023125"/>
    </source>
</evidence>
<evidence type="ECO:0000259" key="7">
    <source>
        <dbReference type="PROSITE" id="PS51032"/>
    </source>
</evidence>
<feature type="region of interest" description="Disordered" evidence="6">
    <location>
        <begin position="1"/>
        <end position="21"/>
    </location>
</feature>
<dbReference type="GO" id="GO:0003677">
    <property type="term" value="F:DNA binding"/>
    <property type="evidence" value="ECO:0007669"/>
    <property type="project" value="UniProtKB-KW"/>
</dbReference>
<proteinExistence type="predicted"/>
<evidence type="ECO:0000313" key="8">
    <source>
        <dbReference type="EMBL" id="KAK1742622.1"/>
    </source>
</evidence>
<evidence type="ECO:0000256" key="4">
    <source>
        <dbReference type="ARBA" id="ARBA00023163"/>
    </source>
</evidence>
<dbReference type="PANTHER" id="PTHR32467">
    <property type="entry name" value="AP2-LIKE ETHYLENE-RESPONSIVE TRANSCRIPTION FACTOR"/>
    <property type="match status" value="1"/>
</dbReference>
<gene>
    <name evidence="8" type="ORF">QTG54_006219</name>
</gene>
<evidence type="ECO:0000256" key="2">
    <source>
        <dbReference type="ARBA" id="ARBA00023015"/>
    </source>
</evidence>
<reference evidence="8" key="1">
    <citation type="submission" date="2023-06" db="EMBL/GenBank/DDBJ databases">
        <title>Survivors Of The Sea: Transcriptome response of Skeletonema marinoi to long-term dormancy.</title>
        <authorList>
            <person name="Pinder M.I.M."/>
            <person name="Kourtchenko O."/>
            <person name="Robertson E.K."/>
            <person name="Larsson T."/>
            <person name="Maumus F."/>
            <person name="Osuna-Cruz C.M."/>
            <person name="Vancaester E."/>
            <person name="Stenow R."/>
            <person name="Vandepoele K."/>
            <person name="Ploug H."/>
            <person name="Bruchert V."/>
            <person name="Godhe A."/>
            <person name="Topel M."/>
        </authorList>
    </citation>
    <scope>NUCLEOTIDE SEQUENCE</scope>
    <source>
        <strain evidence="8">R05AC</strain>
    </source>
</reference>
<evidence type="ECO:0000256" key="1">
    <source>
        <dbReference type="ARBA" id="ARBA00004123"/>
    </source>
</evidence>
<feature type="domain" description="AP2/ERF" evidence="7">
    <location>
        <begin position="130"/>
        <end position="189"/>
    </location>
</feature>
<sequence length="270" mass="30448">MHSTSTTLTSTDGNNNNKLSEEGKNYLAVPLKRKIIELSDVPSQPPIPKRGRIKDGASKYTGVTFHKQSNKWLAQIIMIEKKPCCIGYYESEEEAAADYARALFKYKGQGALEKARKQNTAGRNKEGASKYTGVSFHKQMNKWQAQIQIEGKKRCIGFYENEEEAAVDYARAVFKYKCQGALDKAMEFIIDLSDISPQLPIPKSAGRIKEGASKYTGVSFNKQKKKWKAEITVKGKSRFIGSYDDEEEAAVDYARAVFKYKVFKYEAQAD</sequence>
<feature type="compositionally biased region" description="Polar residues" evidence="6">
    <location>
        <begin position="1"/>
        <end position="18"/>
    </location>
</feature>
<dbReference type="PANTHER" id="PTHR32467:SF90">
    <property type="entry name" value="AP2-LIKE ETHYLENE-RESPONSIVE TRANSCRIPTION FACTOR AIL1"/>
    <property type="match status" value="1"/>
</dbReference>
<dbReference type="GO" id="GO:0005634">
    <property type="term" value="C:nucleus"/>
    <property type="evidence" value="ECO:0007669"/>
    <property type="project" value="UniProtKB-SubCell"/>
</dbReference>
<keyword evidence="5" id="KW-0539">Nucleus</keyword>
<comment type="subcellular location">
    <subcellularLocation>
        <location evidence="1">Nucleus</location>
    </subcellularLocation>
</comment>
<evidence type="ECO:0000256" key="5">
    <source>
        <dbReference type="ARBA" id="ARBA00023242"/>
    </source>
</evidence>
<dbReference type="InterPro" id="IPR001471">
    <property type="entry name" value="AP2/ERF_dom"/>
</dbReference>
<keyword evidence="4" id="KW-0804">Transcription</keyword>
<dbReference type="GO" id="GO:0003700">
    <property type="term" value="F:DNA-binding transcription factor activity"/>
    <property type="evidence" value="ECO:0007669"/>
    <property type="project" value="InterPro"/>
</dbReference>
<keyword evidence="9" id="KW-1185">Reference proteome</keyword>
<dbReference type="AlphaFoldDB" id="A0AAD8YAN3"/>
<dbReference type="Gene3D" id="3.30.730.10">
    <property type="entry name" value="AP2/ERF domain"/>
    <property type="match status" value="3"/>
</dbReference>
<feature type="domain" description="AP2/ERF" evidence="7">
    <location>
        <begin position="59"/>
        <end position="121"/>
    </location>
</feature>
<dbReference type="PROSITE" id="PS51032">
    <property type="entry name" value="AP2_ERF"/>
    <property type="match status" value="3"/>
</dbReference>